<name>A0AAJ7SRT5_PETMA</name>
<dbReference type="Gene3D" id="1.10.8.60">
    <property type="match status" value="2"/>
</dbReference>
<dbReference type="InterPro" id="IPR003960">
    <property type="entry name" value="ATPase_AAA_CS"/>
</dbReference>
<dbReference type="CTD" id="5190"/>
<comment type="similarity">
    <text evidence="2">Belongs to the AAA ATPase family.</text>
</comment>
<feature type="compositionally biased region" description="Low complexity" evidence="11">
    <location>
        <begin position="9"/>
        <end position="23"/>
    </location>
</feature>
<evidence type="ECO:0000256" key="8">
    <source>
        <dbReference type="ARBA" id="ARBA00034811"/>
    </source>
</evidence>
<keyword evidence="3" id="KW-0962">Peroxisome biogenesis</keyword>
<feature type="compositionally biased region" description="Basic and acidic residues" evidence="11">
    <location>
        <begin position="561"/>
        <end position="573"/>
    </location>
</feature>
<keyword evidence="13" id="KW-1185">Reference proteome</keyword>
<dbReference type="InterPro" id="IPR050168">
    <property type="entry name" value="AAA_ATPase_domain"/>
</dbReference>
<keyword evidence="4" id="KW-0547">Nucleotide-binding</keyword>
<evidence type="ECO:0000256" key="4">
    <source>
        <dbReference type="ARBA" id="ARBA00022741"/>
    </source>
</evidence>
<dbReference type="GO" id="GO:0016558">
    <property type="term" value="P:protein import into peroxisome matrix"/>
    <property type="evidence" value="ECO:0007669"/>
    <property type="project" value="TreeGrafter"/>
</dbReference>
<feature type="region of interest" description="Disordered" evidence="11">
    <location>
        <begin position="780"/>
        <end position="806"/>
    </location>
</feature>
<evidence type="ECO:0000256" key="10">
    <source>
        <dbReference type="ARBA" id="ARBA00048778"/>
    </source>
</evidence>
<dbReference type="PROSITE" id="PS00674">
    <property type="entry name" value="AAA"/>
    <property type="match status" value="1"/>
</dbReference>
<gene>
    <name evidence="14" type="primary">PEX6</name>
</gene>
<evidence type="ECO:0000256" key="11">
    <source>
        <dbReference type="SAM" id="MobiDB-lite"/>
    </source>
</evidence>
<dbReference type="GO" id="GO:0005524">
    <property type="term" value="F:ATP binding"/>
    <property type="evidence" value="ECO:0007669"/>
    <property type="project" value="UniProtKB-KW"/>
</dbReference>
<evidence type="ECO:0000256" key="6">
    <source>
        <dbReference type="ARBA" id="ARBA00022840"/>
    </source>
</evidence>
<feature type="domain" description="AAA+ ATPase" evidence="12">
    <location>
        <begin position="879"/>
        <end position="1013"/>
    </location>
</feature>
<feature type="region of interest" description="Disordered" evidence="11">
    <location>
        <begin position="561"/>
        <end position="598"/>
    </location>
</feature>
<feature type="region of interest" description="Disordered" evidence="11">
    <location>
        <begin position="1"/>
        <end position="76"/>
    </location>
</feature>
<evidence type="ECO:0000313" key="13">
    <source>
        <dbReference type="Proteomes" id="UP001318040"/>
    </source>
</evidence>
<evidence type="ECO:0000259" key="12">
    <source>
        <dbReference type="SMART" id="SM00382"/>
    </source>
</evidence>
<dbReference type="Proteomes" id="UP001318040">
    <property type="component" value="Chromosome 6"/>
</dbReference>
<evidence type="ECO:0000256" key="7">
    <source>
        <dbReference type="ARBA" id="ARBA00023136"/>
    </source>
</evidence>
<dbReference type="GO" id="GO:0005829">
    <property type="term" value="C:cytosol"/>
    <property type="evidence" value="ECO:0007669"/>
    <property type="project" value="TreeGrafter"/>
</dbReference>
<evidence type="ECO:0000256" key="9">
    <source>
        <dbReference type="ARBA" id="ARBA00034920"/>
    </source>
</evidence>
<keyword evidence="7" id="KW-0472">Membrane</keyword>
<dbReference type="FunFam" id="3.40.50.300:FF:000109">
    <property type="entry name" value="Peroxisomal biogenesis factor 6"/>
    <property type="match status" value="1"/>
</dbReference>
<organism evidence="13 14">
    <name type="scientific">Petromyzon marinus</name>
    <name type="common">Sea lamprey</name>
    <dbReference type="NCBI Taxonomy" id="7757"/>
    <lineage>
        <taxon>Eukaryota</taxon>
        <taxon>Metazoa</taxon>
        <taxon>Chordata</taxon>
        <taxon>Craniata</taxon>
        <taxon>Vertebrata</taxon>
        <taxon>Cyclostomata</taxon>
        <taxon>Hyperoartia</taxon>
        <taxon>Petromyzontiformes</taxon>
        <taxon>Petromyzontidae</taxon>
        <taxon>Petromyzon</taxon>
    </lineage>
</organism>
<dbReference type="KEGG" id="pmrn:116939770"/>
<feature type="compositionally biased region" description="Gly residues" evidence="11">
    <location>
        <begin position="329"/>
        <end position="343"/>
    </location>
</feature>
<evidence type="ECO:0000313" key="14">
    <source>
        <dbReference type="RefSeq" id="XP_032804448.1"/>
    </source>
</evidence>
<dbReference type="InterPro" id="IPR027417">
    <property type="entry name" value="P-loop_NTPase"/>
</dbReference>
<dbReference type="RefSeq" id="XP_032804448.1">
    <property type="nucleotide sequence ID" value="XM_032948557.1"/>
</dbReference>
<dbReference type="GO" id="GO:0016887">
    <property type="term" value="F:ATP hydrolysis activity"/>
    <property type="evidence" value="ECO:0007669"/>
    <property type="project" value="InterPro"/>
</dbReference>
<feature type="region of interest" description="Disordered" evidence="11">
    <location>
        <begin position="329"/>
        <end position="375"/>
    </location>
</feature>
<dbReference type="SMART" id="SM00382">
    <property type="entry name" value="AAA"/>
    <property type="match status" value="2"/>
</dbReference>
<evidence type="ECO:0000256" key="1">
    <source>
        <dbReference type="ARBA" id="ARBA00004370"/>
    </source>
</evidence>
<dbReference type="PANTHER" id="PTHR23077:SF9">
    <property type="entry name" value="PEROXISOMAL ATPASE PEX6"/>
    <property type="match status" value="1"/>
</dbReference>
<evidence type="ECO:0000256" key="5">
    <source>
        <dbReference type="ARBA" id="ARBA00022801"/>
    </source>
</evidence>
<comment type="subcellular location">
    <subcellularLocation>
        <location evidence="1">Membrane</location>
    </subcellularLocation>
</comment>
<feature type="compositionally biased region" description="Low complexity" evidence="11">
    <location>
        <begin position="355"/>
        <end position="367"/>
    </location>
</feature>
<dbReference type="GO" id="GO:0005778">
    <property type="term" value="C:peroxisomal membrane"/>
    <property type="evidence" value="ECO:0007669"/>
    <property type="project" value="TreeGrafter"/>
</dbReference>
<evidence type="ECO:0000256" key="3">
    <source>
        <dbReference type="ARBA" id="ARBA00022593"/>
    </source>
</evidence>
<keyword evidence="6" id="KW-0067">ATP-binding</keyword>
<feature type="compositionally biased region" description="Basic and acidic residues" evidence="11">
    <location>
        <begin position="780"/>
        <end position="795"/>
    </location>
</feature>
<dbReference type="PANTHER" id="PTHR23077">
    <property type="entry name" value="AAA-FAMILY ATPASE"/>
    <property type="match status" value="1"/>
</dbReference>
<dbReference type="SUPFAM" id="SSF52540">
    <property type="entry name" value="P-loop containing nucleoside triphosphate hydrolases"/>
    <property type="match status" value="2"/>
</dbReference>
<dbReference type="InterPro" id="IPR003593">
    <property type="entry name" value="AAA+_ATPase"/>
</dbReference>
<evidence type="ECO:0000256" key="2">
    <source>
        <dbReference type="ARBA" id="ARBA00006914"/>
    </source>
</evidence>
<accession>A0AAJ7SRT5</accession>
<proteinExistence type="inferred from homology"/>
<feature type="domain" description="AAA+ ATPase" evidence="12">
    <location>
        <begin position="1154"/>
        <end position="1292"/>
    </location>
</feature>
<reference evidence="14" key="1">
    <citation type="submission" date="2025-08" db="UniProtKB">
        <authorList>
            <consortium name="RefSeq"/>
        </authorList>
    </citation>
    <scope>IDENTIFICATION</scope>
    <source>
        <tissue evidence="14">Sperm</tissue>
    </source>
</reference>
<protein>
    <recommendedName>
        <fullName evidence="8">Peroxisomal ATPase PEX6</fullName>
    </recommendedName>
    <alternativeName>
        <fullName evidence="9">Peroxin-6</fullName>
    </alternativeName>
</protein>
<sequence length="1401" mass="147484">MRASRAATLLQLQKQQQQQQQQHQQEHHALHVRVSRSAWEAAFGRENRQQQQEEEGDEEPETPREQQHHRQRQQMKQAVLLQGEGRFLGLRVRGLAGMRWGSEGAAGSTGTSGPERTLLVYAWLDDDDDGGALSLGDVVQGDRPGTGTPSAPLHVRASALFFRHHGLRPGAAAVAVPLGGSPAGVRRLVLGARSRAAFSWASGEAFAAGLRTLAAGGPPGILVRRGDPLIVPCLPMMLANGVMGGQGVSGAQAEEGGSGGAGVSGAPVAAGVQGIFGDHGASGTPGTLARLAALSLDLLVLDCGPVLQGTLRPDASLLLADLSEAGQGSRAGSGDGAGLGARPGQGARPGHLAESASGAGARNGAGSRSEEEGTRVNLAVAEDGFGARGFGQMVSPAGAGFADELGHVAESGTNAGLGDGRAGRVNGTGTAYGNDLGNDGAAPPSGLIDFHDITGAAEVSDVRAFERAMEVQPVLASDFARLLADLTARGTALPGDAPGHAASTGPRRTIRCWPNAGLSALLDRDVDSHSCVVVGRQTLGRLGLFHGEWVTLWQRPDADVARSRPADGHHEEDSPLLYPDGTGHRRDGVSEEEAGEAAAAVVVVPTDDRPAGEKRGGRCARIFGVDARELQRLSLHPRQNDGDDGLVEEALVCPSLIFNACPRPWPITSLKPAGCFFTVERLRGEVPLTSSRSALGCPPIAGSLCVAIVESPQYKTGGNYDNILRKHFETPRLVKAGDVLCIPTRHSADFLSEEKVKGALWWPVLYYQVKSVNLVEGRQDEKQLPGKNGRMKENDEGQPGGQDRSENLCYLVDTKSTNVYLEGSVNAFAPVRLEGAVATDGGHPLWDSDCPPGLTSAVDELTVVALPYVSSSSAALLDGQCSVLLCGPSGAGKTVVVRAVCRRLNLHLAQMSGASLCRETAAAAEARLRSAFSRAAALAPCVLLVKGVEPLGRDSGGKEDARVTHTLRQLLWERQREAGRLPVLVLGTAVSRQSVAPGVQSCFLHELRVDRPDEGSRAAILQALAHASPLGPDVSLARLAQHTAGFVLGDLCALLSGACRAAYARVAQACSEHGFLSPEEERALCELGVCVTADDFSSALDELQAKHAHAVGAPEIPRVHWDDVGGLSDVKRELLDLVQLPRRLQGLRSGSGLRRSGLLLFGPPGTGKTLLAKALATECSMTFLSVKGPELINMYVGQSEENVRDVFARARSAAPCVVFFDELDSLAPNRGRSGDSGGVTDRVVSQLLAELDGMHTSGDVFVVGATNRPDLLDPALLRPGRFDKMLYVGVSEDRAAQLRVLRAVTRKLTLGGDVSLEALVEAAPPCLTGADMYALASHAMMAAVKRKIALIERAEDTEESELVVEDGDFRAALGTLQPSVTEEELRQYEALRQRHTPASRR</sequence>
<keyword evidence="5" id="KW-0378">Hydrolase</keyword>
<dbReference type="InterPro" id="IPR003959">
    <property type="entry name" value="ATPase_AAA_core"/>
</dbReference>
<comment type="catalytic activity">
    <reaction evidence="10">
        <text>ATP + H2O = ADP + phosphate + H(+)</text>
        <dbReference type="Rhea" id="RHEA:13065"/>
        <dbReference type="ChEBI" id="CHEBI:15377"/>
        <dbReference type="ChEBI" id="CHEBI:15378"/>
        <dbReference type="ChEBI" id="CHEBI:30616"/>
        <dbReference type="ChEBI" id="CHEBI:43474"/>
        <dbReference type="ChEBI" id="CHEBI:456216"/>
    </reaction>
    <physiologicalReaction direction="left-to-right" evidence="10">
        <dbReference type="Rhea" id="RHEA:13066"/>
    </physiologicalReaction>
</comment>
<dbReference type="Pfam" id="PF00004">
    <property type="entry name" value="AAA"/>
    <property type="match status" value="2"/>
</dbReference>
<dbReference type="Gene3D" id="3.40.50.300">
    <property type="entry name" value="P-loop containing nucleotide triphosphate hydrolases"/>
    <property type="match status" value="2"/>
</dbReference>